<protein>
    <submittedName>
        <fullName evidence="1">Uncharacterized protein</fullName>
    </submittedName>
</protein>
<evidence type="ECO:0000313" key="2">
    <source>
        <dbReference type="Proteomes" id="UP001157502"/>
    </source>
</evidence>
<gene>
    <name evidence="1" type="ORF">DPEC_G00119560</name>
</gene>
<keyword evidence="2" id="KW-1185">Reference proteome</keyword>
<reference evidence="1" key="1">
    <citation type="submission" date="2021-05" db="EMBL/GenBank/DDBJ databases">
        <authorList>
            <person name="Pan Q."/>
            <person name="Jouanno E."/>
            <person name="Zahm M."/>
            <person name="Klopp C."/>
            <person name="Cabau C."/>
            <person name="Louis A."/>
            <person name="Berthelot C."/>
            <person name="Parey E."/>
            <person name="Roest Crollius H."/>
            <person name="Montfort J."/>
            <person name="Robinson-Rechavi M."/>
            <person name="Bouchez O."/>
            <person name="Lampietro C."/>
            <person name="Lopez Roques C."/>
            <person name="Donnadieu C."/>
            <person name="Postlethwait J."/>
            <person name="Bobe J."/>
            <person name="Dillon D."/>
            <person name="Chandos A."/>
            <person name="von Hippel F."/>
            <person name="Guiguen Y."/>
        </authorList>
    </citation>
    <scope>NUCLEOTIDE SEQUENCE</scope>
    <source>
        <strain evidence="1">YG-Jan2019</strain>
    </source>
</reference>
<evidence type="ECO:0000313" key="1">
    <source>
        <dbReference type="EMBL" id="KAJ8005594.1"/>
    </source>
</evidence>
<organism evidence="1 2">
    <name type="scientific">Dallia pectoralis</name>
    <name type="common">Alaska blackfish</name>
    <dbReference type="NCBI Taxonomy" id="75939"/>
    <lineage>
        <taxon>Eukaryota</taxon>
        <taxon>Metazoa</taxon>
        <taxon>Chordata</taxon>
        <taxon>Craniata</taxon>
        <taxon>Vertebrata</taxon>
        <taxon>Euteleostomi</taxon>
        <taxon>Actinopterygii</taxon>
        <taxon>Neopterygii</taxon>
        <taxon>Teleostei</taxon>
        <taxon>Protacanthopterygii</taxon>
        <taxon>Esociformes</taxon>
        <taxon>Umbridae</taxon>
        <taxon>Dallia</taxon>
    </lineage>
</organism>
<comment type="caution">
    <text evidence="1">The sequence shown here is derived from an EMBL/GenBank/DDBJ whole genome shotgun (WGS) entry which is preliminary data.</text>
</comment>
<accession>A0ACC2GPE5</accession>
<dbReference type="Proteomes" id="UP001157502">
    <property type="component" value="Chromosome 10"/>
</dbReference>
<dbReference type="EMBL" id="CM055737">
    <property type="protein sequence ID" value="KAJ8005594.1"/>
    <property type="molecule type" value="Genomic_DNA"/>
</dbReference>
<sequence>MLFMSHNLLVALTLCSLTVIQAFPMDDFAQIKCRCIRTSSNFIPTRQFQRLEIVPAGAHCRYTEIIITKKDNSIVCVTPGVKWIDRVISDLQKKNKRRPSV</sequence>
<name>A0ACC2GPE5_DALPE</name>
<proteinExistence type="predicted"/>